<sequence>MQHVQARQSNSRLSLASTTPNLDQQSTRDSQEVHLLIDSGSPAHQSEEPTEATSSSPIEFRSGVDQSKLEGAIPESPERQPLCPLLLHPEFTLLGNVD</sequence>
<reference evidence="2" key="1">
    <citation type="submission" date="2021-04" db="EMBL/GenBank/DDBJ databases">
        <authorList>
            <person name="Tunstrom K."/>
        </authorList>
    </citation>
    <scope>NUCLEOTIDE SEQUENCE</scope>
</reference>
<comment type="caution">
    <text evidence="2">The sequence shown here is derived from an EMBL/GenBank/DDBJ whole genome shotgun (WGS) entry which is preliminary data.</text>
</comment>
<proteinExistence type="predicted"/>
<evidence type="ECO:0000313" key="3">
    <source>
        <dbReference type="Proteomes" id="UP000691718"/>
    </source>
</evidence>
<feature type="compositionally biased region" description="Polar residues" evidence="1">
    <location>
        <begin position="1"/>
        <end position="28"/>
    </location>
</feature>
<organism evidence="2 3">
    <name type="scientific">Parnassius apollo</name>
    <name type="common">Apollo butterfly</name>
    <name type="synonym">Papilio apollo</name>
    <dbReference type="NCBI Taxonomy" id="110799"/>
    <lineage>
        <taxon>Eukaryota</taxon>
        <taxon>Metazoa</taxon>
        <taxon>Ecdysozoa</taxon>
        <taxon>Arthropoda</taxon>
        <taxon>Hexapoda</taxon>
        <taxon>Insecta</taxon>
        <taxon>Pterygota</taxon>
        <taxon>Neoptera</taxon>
        <taxon>Endopterygota</taxon>
        <taxon>Lepidoptera</taxon>
        <taxon>Glossata</taxon>
        <taxon>Ditrysia</taxon>
        <taxon>Papilionoidea</taxon>
        <taxon>Papilionidae</taxon>
        <taxon>Parnassiinae</taxon>
        <taxon>Parnassini</taxon>
        <taxon>Parnassius</taxon>
        <taxon>Parnassius</taxon>
    </lineage>
</organism>
<keyword evidence="3" id="KW-1185">Reference proteome</keyword>
<dbReference type="Proteomes" id="UP000691718">
    <property type="component" value="Unassembled WGS sequence"/>
</dbReference>
<accession>A0A8S3XUX6</accession>
<evidence type="ECO:0000313" key="2">
    <source>
        <dbReference type="EMBL" id="CAG5042079.1"/>
    </source>
</evidence>
<dbReference type="EMBL" id="CAJQZP010001367">
    <property type="protein sequence ID" value="CAG5042079.1"/>
    <property type="molecule type" value="Genomic_DNA"/>
</dbReference>
<gene>
    <name evidence="2" type="ORF">PAPOLLO_LOCUS22343</name>
</gene>
<protein>
    <submittedName>
        <fullName evidence="2">(apollo) hypothetical protein</fullName>
    </submittedName>
</protein>
<feature type="region of interest" description="Disordered" evidence="1">
    <location>
        <begin position="1"/>
        <end position="84"/>
    </location>
</feature>
<dbReference type="AlphaFoldDB" id="A0A8S3XUX6"/>
<evidence type="ECO:0000256" key="1">
    <source>
        <dbReference type="SAM" id="MobiDB-lite"/>
    </source>
</evidence>
<name>A0A8S3XUX6_PARAO</name>